<dbReference type="AlphaFoldDB" id="A0A934VBL6"/>
<reference evidence="2" key="1">
    <citation type="submission" date="2021-01" db="EMBL/GenBank/DDBJ databases">
        <title>Modified the classification status of verrucomicrobia.</title>
        <authorList>
            <person name="Feng X."/>
        </authorList>
    </citation>
    <scope>NUCLEOTIDE SEQUENCE</scope>
    <source>
        <strain evidence="2">JCM 18052</strain>
    </source>
</reference>
<dbReference type="Pfam" id="PF11175">
    <property type="entry name" value="DUF2961"/>
    <property type="match status" value="1"/>
</dbReference>
<name>A0A934VBL6_9BACT</name>
<evidence type="ECO:0000313" key="2">
    <source>
        <dbReference type="EMBL" id="MBK1816260.1"/>
    </source>
</evidence>
<dbReference type="Proteomes" id="UP000600139">
    <property type="component" value="Unassembled WGS sequence"/>
</dbReference>
<accession>A0A934VBL6</accession>
<comment type="caution">
    <text evidence="2">The sequence shown here is derived from an EMBL/GenBank/DDBJ whole genome shotgun (WGS) entry which is preliminary data.</text>
</comment>
<dbReference type="RefSeq" id="WP_200351207.1">
    <property type="nucleotide sequence ID" value="NZ_BAABHZ010000006.1"/>
</dbReference>
<keyword evidence="1" id="KW-0732">Signal</keyword>
<evidence type="ECO:0000313" key="3">
    <source>
        <dbReference type="Proteomes" id="UP000600139"/>
    </source>
</evidence>
<keyword evidence="3" id="KW-1185">Reference proteome</keyword>
<sequence>MTPSSSVVRLILFSLIVSLSATAAPQEVSLGSLLAEMGRYDSIARWPSPEFKCLQASSHDRATVAPDRPGWFANDDHTRFIRTEEIQGREEKVMMEAEGPGCIVRFWLTTIKNKKGTLRIYLDGGANPTLTFPAYDLLAGDLKLAEPLAQPHPGYSPTENGGNTLMLPIPYAKHCKVTWEEAGEGPRYYQINYRSYSPGTVVETFTTNALDSVRKEVSEISKSLLNPPPAAGSRRLSLEQVIPAGKSAGLEFPVGQGAVREFEFRLTPKDPTKMDAALRSTIVRFQFDGHETVWCPASDFFGSGVGVNPLASWYRNVSADGTMTCRWTMPYEKSGSLVLENIGSDDVKVSTRLNVSPWEWDDRSMHFHTAWHSESGLSTNPPRDWNYVNLTGRGVYVGDTLSLYNPVATWYGEGDEKIRVDGESPPSHLGTGTEDYYGYSFAPRGIMQTPFCNQIRVDQQMTQGYNILTRTRNLDGIPFKKSLGFDIELISWKPTRLNYSAATHWYAFAGTVSNREPQPAEATRPLPTLADAQAAGRLPGAIECEGLEVVATSPNIPVQPQDMDPFGGERWSGGHHLLVKANAVGNFLEIRIPAPDGLPRKITLRATQAPDFGILAFKVNGRSVEAKFDGYAPDVRPGKELELGTFTPRDGHYELRIGVDGANPAATGSRFYLGLDCVFLTKP</sequence>
<protein>
    <submittedName>
        <fullName evidence="2">DUF2961 domain-containing protein</fullName>
    </submittedName>
</protein>
<proteinExistence type="predicted"/>
<dbReference type="Gene3D" id="2.60.120.1390">
    <property type="match status" value="3"/>
</dbReference>
<dbReference type="InterPro" id="IPR021345">
    <property type="entry name" value="DUF2961"/>
</dbReference>
<organism evidence="2 3">
    <name type="scientific">Luteolibacter yonseiensis</name>
    <dbReference type="NCBI Taxonomy" id="1144680"/>
    <lineage>
        <taxon>Bacteria</taxon>
        <taxon>Pseudomonadati</taxon>
        <taxon>Verrucomicrobiota</taxon>
        <taxon>Verrucomicrobiia</taxon>
        <taxon>Verrucomicrobiales</taxon>
        <taxon>Verrucomicrobiaceae</taxon>
        <taxon>Luteolibacter</taxon>
    </lineage>
</organism>
<evidence type="ECO:0000256" key="1">
    <source>
        <dbReference type="SAM" id="SignalP"/>
    </source>
</evidence>
<feature type="chain" id="PRO_5037758712" evidence="1">
    <location>
        <begin position="24"/>
        <end position="683"/>
    </location>
</feature>
<feature type="signal peptide" evidence="1">
    <location>
        <begin position="1"/>
        <end position="23"/>
    </location>
</feature>
<gene>
    <name evidence="2" type="ORF">JIN84_11605</name>
</gene>
<dbReference type="EMBL" id="JAENIK010000011">
    <property type="protein sequence ID" value="MBK1816260.1"/>
    <property type="molecule type" value="Genomic_DNA"/>
</dbReference>